<dbReference type="PANTHER" id="PTHR21261:SF3">
    <property type="entry name" value="BEATEN PATH VII"/>
    <property type="match status" value="1"/>
</dbReference>
<organism evidence="2 3">
    <name type="scientific">Polyplax serrata</name>
    <name type="common">Common mouse louse</name>
    <dbReference type="NCBI Taxonomy" id="468196"/>
    <lineage>
        <taxon>Eukaryota</taxon>
        <taxon>Metazoa</taxon>
        <taxon>Ecdysozoa</taxon>
        <taxon>Arthropoda</taxon>
        <taxon>Hexapoda</taxon>
        <taxon>Insecta</taxon>
        <taxon>Pterygota</taxon>
        <taxon>Neoptera</taxon>
        <taxon>Paraneoptera</taxon>
        <taxon>Psocodea</taxon>
        <taxon>Troctomorpha</taxon>
        <taxon>Phthiraptera</taxon>
        <taxon>Anoplura</taxon>
        <taxon>Polyplacidae</taxon>
        <taxon>Polyplax</taxon>
    </lineage>
</organism>
<evidence type="ECO:0000313" key="2">
    <source>
        <dbReference type="EMBL" id="KAK6627484.1"/>
    </source>
</evidence>
<reference evidence="2 3" key="1">
    <citation type="submission" date="2023-09" db="EMBL/GenBank/DDBJ databases">
        <title>Genomes of two closely related lineages of the louse Polyplax serrata with different host specificities.</title>
        <authorList>
            <person name="Martinu J."/>
            <person name="Tarabai H."/>
            <person name="Stefka J."/>
            <person name="Hypsa V."/>
        </authorList>
    </citation>
    <scope>NUCLEOTIDE SEQUENCE [LARGE SCALE GENOMIC DNA]</scope>
    <source>
        <strain evidence="2">98ZLc_SE</strain>
    </source>
</reference>
<accession>A0ABR1AU76</accession>
<sequence>MEGSAYGLAEPEYWEGSNERQLKIRNVDFAASGYYSCSASMEQPIYTKFSEKVELTVFEKQQGDPQITLRKAAYAVGEVIELNCTSEPARPSPAVTWLLNSKEEDSFFVIRLSYQQIETMHFFCWQLISQMEKKPNKALLYQQVPA</sequence>
<dbReference type="InterPro" id="IPR036179">
    <property type="entry name" value="Ig-like_dom_sf"/>
</dbReference>
<protein>
    <recommendedName>
        <fullName evidence="1">Ig-like domain-containing protein</fullName>
    </recommendedName>
</protein>
<gene>
    <name evidence="2" type="ORF">RUM44_009962</name>
</gene>
<dbReference type="SUPFAM" id="SSF48726">
    <property type="entry name" value="Immunoglobulin"/>
    <property type="match status" value="2"/>
</dbReference>
<evidence type="ECO:0000259" key="1">
    <source>
        <dbReference type="PROSITE" id="PS50835"/>
    </source>
</evidence>
<dbReference type="PANTHER" id="PTHR21261">
    <property type="entry name" value="BEAT PROTEIN"/>
    <property type="match status" value="1"/>
</dbReference>
<dbReference type="Gene3D" id="2.60.40.10">
    <property type="entry name" value="Immunoglobulins"/>
    <property type="match status" value="1"/>
</dbReference>
<proteinExistence type="predicted"/>
<name>A0ABR1AU76_POLSC</name>
<keyword evidence="3" id="KW-1185">Reference proteome</keyword>
<feature type="domain" description="Ig-like" evidence="1">
    <location>
        <begin position="65"/>
        <end position="124"/>
    </location>
</feature>
<dbReference type="InterPro" id="IPR013783">
    <property type="entry name" value="Ig-like_fold"/>
</dbReference>
<evidence type="ECO:0000313" key="3">
    <source>
        <dbReference type="Proteomes" id="UP001359485"/>
    </source>
</evidence>
<dbReference type="InterPro" id="IPR007110">
    <property type="entry name" value="Ig-like_dom"/>
</dbReference>
<dbReference type="EMBL" id="JAWJWF010000045">
    <property type="protein sequence ID" value="KAK6627484.1"/>
    <property type="molecule type" value="Genomic_DNA"/>
</dbReference>
<dbReference type="Proteomes" id="UP001359485">
    <property type="component" value="Unassembled WGS sequence"/>
</dbReference>
<comment type="caution">
    <text evidence="2">The sequence shown here is derived from an EMBL/GenBank/DDBJ whole genome shotgun (WGS) entry which is preliminary data.</text>
</comment>
<dbReference type="PROSITE" id="PS50835">
    <property type="entry name" value="IG_LIKE"/>
    <property type="match status" value="1"/>
</dbReference>